<keyword evidence="1" id="KW-0378">Hydrolase</keyword>
<sequence>MGKKIIYLLLLFVLCFGFYPQSSQAISMNINEPMPSLITEPNRDLSQLKPALMNYDINFTTINGEKLMLHVHVPTGIENSAKLPTFVWFPGGGYVGYVGMPPLTEMAVNEKMVAVSVFYYIAKPPQIKHAYPEAYISAQEAIKHLKTNAAKYHIDPDKITVAGWSAGGTIAAFLGAHNGIDFKTKKPDPMLEIDGVIAVDAPLDFSVVYQNGNQVLQQKFYDKWTSFYDAVWAFVTENPKNAYKETLEASPVYYLSKVNNKNKVKWLLIHGKLDDTVPLKQSKDFYNALKKLPNNGVKLIVQPTLGHTLANYMVALNNIIAFTKSF</sequence>
<dbReference type="InterPro" id="IPR050300">
    <property type="entry name" value="GDXG_lipolytic_enzyme"/>
</dbReference>
<dbReference type="PANTHER" id="PTHR48081:SF6">
    <property type="entry name" value="PEPTIDASE S9 PROLYL OLIGOPEPTIDASE CATALYTIC DOMAIN-CONTAINING PROTEIN"/>
    <property type="match status" value="1"/>
</dbReference>
<protein>
    <recommendedName>
        <fullName evidence="2">BD-FAE-like domain-containing protein</fullName>
    </recommendedName>
</protein>
<name>A0A2M6W3Y0_9BACT</name>
<proteinExistence type="predicted"/>
<dbReference type="InterPro" id="IPR029058">
    <property type="entry name" value="AB_hydrolase_fold"/>
</dbReference>
<organism evidence="3 4">
    <name type="scientific">Candidatus Magasanikbacteria bacterium CG10_big_fil_rev_8_21_14_0_10_40_10</name>
    <dbReference type="NCBI Taxonomy" id="1974648"/>
    <lineage>
        <taxon>Bacteria</taxon>
        <taxon>Candidatus Magasanikiibacteriota</taxon>
    </lineage>
</organism>
<dbReference type="PANTHER" id="PTHR48081">
    <property type="entry name" value="AB HYDROLASE SUPERFAMILY PROTEIN C4A8.06C"/>
    <property type="match status" value="1"/>
</dbReference>
<dbReference type="AlphaFoldDB" id="A0A2M6W3Y0"/>
<dbReference type="Pfam" id="PF20434">
    <property type="entry name" value="BD-FAE"/>
    <property type="match status" value="1"/>
</dbReference>
<dbReference type="GO" id="GO:0016787">
    <property type="term" value="F:hydrolase activity"/>
    <property type="evidence" value="ECO:0007669"/>
    <property type="project" value="UniProtKB-KW"/>
</dbReference>
<comment type="caution">
    <text evidence="3">The sequence shown here is derived from an EMBL/GenBank/DDBJ whole genome shotgun (WGS) entry which is preliminary data.</text>
</comment>
<reference evidence="4" key="1">
    <citation type="submission" date="2017-09" db="EMBL/GenBank/DDBJ databases">
        <title>Depth-based differentiation of microbial function through sediment-hosted aquifers and enrichment of novel symbionts in the deep terrestrial subsurface.</title>
        <authorList>
            <person name="Probst A.J."/>
            <person name="Ladd B."/>
            <person name="Jarett J.K."/>
            <person name="Geller-Mcgrath D.E."/>
            <person name="Sieber C.M.K."/>
            <person name="Emerson J.B."/>
            <person name="Anantharaman K."/>
            <person name="Thomas B.C."/>
            <person name="Malmstrom R."/>
            <person name="Stieglmeier M."/>
            <person name="Klingl A."/>
            <person name="Woyke T."/>
            <person name="Ryan C.M."/>
            <person name="Banfield J.F."/>
        </authorList>
    </citation>
    <scope>NUCLEOTIDE SEQUENCE [LARGE SCALE GENOMIC DNA]</scope>
</reference>
<accession>A0A2M6W3Y0</accession>
<feature type="domain" description="BD-FAE-like" evidence="2">
    <location>
        <begin position="79"/>
        <end position="289"/>
    </location>
</feature>
<dbReference type="Proteomes" id="UP000231183">
    <property type="component" value="Unassembled WGS sequence"/>
</dbReference>
<evidence type="ECO:0000313" key="4">
    <source>
        <dbReference type="Proteomes" id="UP000231183"/>
    </source>
</evidence>
<evidence type="ECO:0000259" key="2">
    <source>
        <dbReference type="Pfam" id="PF20434"/>
    </source>
</evidence>
<dbReference type="EMBL" id="PFBX01000026">
    <property type="protein sequence ID" value="PIT87493.1"/>
    <property type="molecule type" value="Genomic_DNA"/>
</dbReference>
<dbReference type="SUPFAM" id="SSF53474">
    <property type="entry name" value="alpha/beta-Hydrolases"/>
    <property type="match status" value="1"/>
</dbReference>
<dbReference type="Gene3D" id="3.40.50.1820">
    <property type="entry name" value="alpha/beta hydrolase"/>
    <property type="match status" value="1"/>
</dbReference>
<evidence type="ECO:0000313" key="3">
    <source>
        <dbReference type="EMBL" id="PIT87493.1"/>
    </source>
</evidence>
<evidence type="ECO:0000256" key="1">
    <source>
        <dbReference type="ARBA" id="ARBA00022801"/>
    </source>
</evidence>
<dbReference type="InterPro" id="IPR049492">
    <property type="entry name" value="BD-FAE-like_dom"/>
</dbReference>
<gene>
    <name evidence="3" type="ORF">COU31_02910</name>
</gene>